<evidence type="ECO:0000256" key="1">
    <source>
        <dbReference type="SAM" id="MobiDB-lite"/>
    </source>
</evidence>
<comment type="caution">
    <text evidence="2">The sequence shown here is derived from an EMBL/GenBank/DDBJ whole genome shotgun (WGS) entry which is preliminary data.</text>
</comment>
<feature type="compositionally biased region" description="Polar residues" evidence="1">
    <location>
        <begin position="91"/>
        <end position="112"/>
    </location>
</feature>
<dbReference type="EMBL" id="CALTRL010000450">
    <property type="protein sequence ID" value="CAH7668245.1"/>
    <property type="molecule type" value="Genomic_DNA"/>
</dbReference>
<name>A0AAV0AM96_PHAPC</name>
<keyword evidence="3" id="KW-1185">Reference proteome</keyword>
<feature type="compositionally biased region" description="Polar residues" evidence="1">
    <location>
        <begin position="125"/>
        <end position="136"/>
    </location>
</feature>
<feature type="region of interest" description="Disordered" evidence="1">
    <location>
        <begin position="91"/>
        <end position="136"/>
    </location>
</feature>
<evidence type="ECO:0000313" key="3">
    <source>
        <dbReference type="Proteomes" id="UP001153365"/>
    </source>
</evidence>
<evidence type="ECO:0000313" key="2">
    <source>
        <dbReference type="EMBL" id="CAH7668245.1"/>
    </source>
</evidence>
<gene>
    <name evidence="2" type="ORF">PPACK8108_LOCUS2721</name>
</gene>
<reference evidence="2" key="1">
    <citation type="submission" date="2022-06" db="EMBL/GenBank/DDBJ databases">
        <authorList>
            <consortium name="SYNGENTA / RWTH Aachen University"/>
        </authorList>
    </citation>
    <scope>NUCLEOTIDE SEQUENCE</scope>
</reference>
<proteinExistence type="predicted"/>
<sequence length="211" mass="23991">MEKRCLPFMHARSSDNIRQAQCSIVTKYNHGRPNQHFSRTCPSLYQVNKRATSEFASLKILREFMSRPDGAAHTYTLQDSSSNLEADCPSSQYFSTSQGEGPSRSSHSNPNTRKARTNIPIPNNELPQSLGSSLTQNMEAENSPVKTEYRLCKSEASFEKHQNACTHRNGALALECRFCKRPYTYVGYLHKHEIECAKIARTYSNMLYRPS</sequence>
<organism evidence="2 3">
    <name type="scientific">Phakopsora pachyrhizi</name>
    <name type="common">Asian soybean rust disease fungus</name>
    <dbReference type="NCBI Taxonomy" id="170000"/>
    <lineage>
        <taxon>Eukaryota</taxon>
        <taxon>Fungi</taxon>
        <taxon>Dikarya</taxon>
        <taxon>Basidiomycota</taxon>
        <taxon>Pucciniomycotina</taxon>
        <taxon>Pucciniomycetes</taxon>
        <taxon>Pucciniales</taxon>
        <taxon>Phakopsoraceae</taxon>
        <taxon>Phakopsora</taxon>
    </lineage>
</organism>
<dbReference type="AlphaFoldDB" id="A0AAV0AM96"/>
<protein>
    <submittedName>
        <fullName evidence="2">Expressed protein</fullName>
    </submittedName>
</protein>
<dbReference type="Proteomes" id="UP001153365">
    <property type="component" value="Unassembled WGS sequence"/>
</dbReference>
<accession>A0AAV0AM96</accession>